<dbReference type="GeneID" id="113402999"/>
<name>A0A8B8IPZ4_VANTA</name>
<proteinExistence type="predicted"/>
<evidence type="ECO:0000256" key="1">
    <source>
        <dbReference type="SAM" id="SignalP"/>
    </source>
</evidence>
<keyword evidence="1" id="KW-0732">Signal</keyword>
<protein>
    <submittedName>
        <fullName evidence="3">Cuticle protein 38-like</fullName>
    </submittedName>
</protein>
<dbReference type="OrthoDB" id="6931985at2759"/>
<gene>
    <name evidence="3" type="primary">LOC113402999</name>
</gene>
<evidence type="ECO:0000313" key="2">
    <source>
        <dbReference type="Proteomes" id="UP001652626"/>
    </source>
</evidence>
<dbReference type="RefSeq" id="XP_026499193.1">
    <property type="nucleotide sequence ID" value="XM_026643408.2"/>
</dbReference>
<dbReference type="AlphaFoldDB" id="A0A8B8IPZ4"/>
<dbReference type="Proteomes" id="UP001652626">
    <property type="component" value="Chromosome 16"/>
</dbReference>
<sequence>MFKFAVLCAFLAAATAEPSAILSPLGYSANIVAPATTVVSSYPNNLFYSSPYYSSAPLAYSTPLSYSHLIKKRSALSYIAPSAYIASAPFAAPTYAAAAPLTTTYAAAAPLATTYTTAGHLATTYSSPFYVGGAHLIKKRSAPFIAPSTYVASTPYAAATSYFAYPYAAAGPYVSTPLISSAPLAYNTHFIKKRSAGLAYAAPASYSHTSRFDFQAASPAITYTSYAGPAPLSYAQSFALPHLI</sequence>
<feature type="chain" id="PRO_5034071620" evidence="1">
    <location>
        <begin position="17"/>
        <end position="244"/>
    </location>
</feature>
<reference evidence="3" key="1">
    <citation type="submission" date="2025-08" db="UniProtKB">
        <authorList>
            <consortium name="RefSeq"/>
        </authorList>
    </citation>
    <scope>IDENTIFICATION</scope>
    <source>
        <tissue evidence="3">Whole body</tissue>
    </source>
</reference>
<feature type="signal peptide" evidence="1">
    <location>
        <begin position="1"/>
        <end position="16"/>
    </location>
</feature>
<organism evidence="2 3">
    <name type="scientific">Vanessa tameamea</name>
    <name type="common">Kamehameha butterfly</name>
    <dbReference type="NCBI Taxonomy" id="334116"/>
    <lineage>
        <taxon>Eukaryota</taxon>
        <taxon>Metazoa</taxon>
        <taxon>Ecdysozoa</taxon>
        <taxon>Arthropoda</taxon>
        <taxon>Hexapoda</taxon>
        <taxon>Insecta</taxon>
        <taxon>Pterygota</taxon>
        <taxon>Neoptera</taxon>
        <taxon>Endopterygota</taxon>
        <taxon>Lepidoptera</taxon>
        <taxon>Glossata</taxon>
        <taxon>Ditrysia</taxon>
        <taxon>Papilionoidea</taxon>
        <taxon>Nymphalidae</taxon>
        <taxon>Nymphalinae</taxon>
        <taxon>Vanessa</taxon>
    </lineage>
</organism>
<evidence type="ECO:0000313" key="3">
    <source>
        <dbReference type="RefSeq" id="XP_026499193.1"/>
    </source>
</evidence>
<accession>A0A8B8IPZ4</accession>
<dbReference type="OMA" id="AYNTHFI"/>
<keyword evidence="2" id="KW-1185">Reference proteome</keyword>